<feature type="non-terminal residue" evidence="1">
    <location>
        <position position="1"/>
    </location>
</feature>
<name>F3FXD6_PSESX</name>
<accession>F3FXD6</accession>
<reference evidence="1 2" key="1">
    <citation type="journal article" date="2011" name="PLoS Pathog.">
        <title>Dynamic evolution of pathogenicity revealed by sequencing and comparative genomics of 19 Pseudomonas syringae isolates.</title>
        <authorList>
            <person name="Baltrus D.A."/>
            <person name="Nishimura M.T."/>
            <person name="Romanchuk A."/>
            <person name="Chang J.H."/>
            <person name="Mukhtar M.S."/>
            <person name="Cherkis K."/>
            <person name="Roach J."/>
            <person name="Grant S.R."/>
            <person name="Jones C.D."/>
            <person name="Dangl J.L."/>
        </authorList>
    </citation>
    <scope>NUCLEOTIDE SEQUENCE [LARGE SCALE GENOMIC DNA]</scope>
    <source>
        <strain evidence="2">M301072PT</strain>
    </source>
</reference>
<comment type="caution">
    <text evidence="1">The sequence shown here is derived from an EMBL/GenBank/DDBJ whole genome shotgun (WGS) entry which is preliminary data.</text>
</comment>
<evidence type="ECO:0000313" key="1">
    <source>
        <dbReference type="EMBL" id="EGH34878.1"/>
    </source>
</evidence>
<evidence type="ECO:0000313" key="2">
    <source>
        <dbReference type="Proteomes" id="UP000004471"/>
    </source>
</evidence>
<dbReference type="EMBL" id="AEAH01002992">
    <property type="protein sequence ID" value="EGH34878.1"/>
    <property type="molecule type" value="Genomic_DNA"/>
</dbReference>
<organism evidence="1 2">
    <name type="scientific">Pseudomonas syringae pv. japonica str. M301072</name>
    <dbReference type="NCBI Taxonomy" id="629262"/>
    <lineage>
        <taxon>Bacteria</taxon>
        <taxon>Pseudomonadati</taxon>
        <taxon>Pseudomonadota</taxon>
        <taxon>Gammaproteobacteria</taxon>
        <taxon>Pseudomonadales</taxon>
        <taxon>Pseudomonadaceae</taxon>
        <taxon>Pseudomonas</taxon>
        <taxon>Pseudomonas syringae</taxon>
    </lineage>
</organism>
<dbReference type="AlphaFoldDB" id="F3FXD6"/>
<sequence>YLTLVGWLINGGIWNMIEDSGLFAAPFAAIVISEWLRARGEGADEGNKGVLSLARVENRFYTAILVIIL</sequence>
<gene>
    <name evidence="1" type="ORF">PSYJA_40250</name>
</gene>
<dbReference type="Proteomes" id="UP000004471">
    <property type="component" value="Unassembled WGS sequence"/>
</dbReference>
<dbReference type="HOGENOM" id="CLU_2782059_0_0_6"/>
<feature type="non-terminal residue" evidence="1">
    <location>
        <position position="69"/>
    </location>
</feature>
<proteinExistence type="predicted"/>
<protein>
    <submittedName>
        <fullName evidence="1">Uncharacterized protein</fullName>
    </submittedName>
</protein>